<dbReference type="Proteomes" id="UP001485043">
    <property type="component" value="Unassembled WGS sequence"/>
</dbReference>
<reference evidence="1 2" key="1">
    <citation type="journal article" date="2024" name="Nat. Commun.">
        <title>Phylogenomics reveals the evolutionary origins of lichenization in chlorophyte algae.</title>
        <authorList>
            <person name="Puginier C."/>
            <person name="Libourel C."/>
            <person name="Otte J."/>
            <person name="Skaloud P."/>
            <person name="Haon M."/>
            <person name="Grisel S."/>
            <person name="Petersen M."/>
            <person name="Berrin J.G."/>
            <person name="Delaux P.M."/>
            <person name="Dal Grande F."/>
            <person name="Keller J."/>
        </authorList>
    </citation>
    <scope>NUCLEOTIDE SEQUENCE [LARGE SCALE GENOMIC DNA]</scope>
    <source>
        <strain evidence="1 2">SAG 2523</strain>
    </source>
</reference>
<protein>
    <submittedName>
        <fullName evidence="1">Uncharacterized protein</fullName>
    </submittedName>
</protein>
<dbReference type="EMBL" id="JALJOV010000769">
    <property type="protein sequence ID" value="KAK9861383.1"/>
    <property type="molecule type" value="Genomic_DNA"/>
</dbReference>
<sequence length="110" mass="12040">MAPLGIKGVDSRKDWAGGELEIGEVGGTQEALWVGCWSRDGDQVSGVRFTGPEQAVSCMWFRQGDALDPLGVARTEPGKHIPLLTKHRPEVLSTGDMLEHGWWQQSRGKV</sequence>
<gene>
    <name evidence="1" type="ORF">WJX84_001958</name>
</gene>
<accession>A0AAW1SWC8</accession>
<organism evidence="1 2">
    <name type="scientific">Apatococcus fuscideae</name>
    <dbReference type="NCBI Taxonomy" id="2026836"/>
    <lineage>
        <taxon>Eukaryota</taxon>
        <taxon>Viridiplantae</taxon>
        <taxon>Chlorophyta</taxon>
        <taxon>core chlorophytes</taxon>
        <taxon>Trebouxiophyceae</taxon>
        <taxon>Chlorellales</taxon>
        <taxon>Chlorellaceae</taxon>
        <taxon>Apatococcus</taxon>
    </lineage>
</organism>
<name>A0AAW1SWC8_9CHLO</name>
<evidence type="ECO:0000313" key="2">
    <source>
        <dbReference type="Proteomes" id="UP001485043"/>
    </source>
</evidence>
<keyword evidence="2" id="KW-1185">Reference proteome</keyword>
<evidence type="ECO:0000313" key="1">
    <source>
        <dbReference type="EMBL" id="KAK9861383.1"/>
    </source>
</evidence>
<comment type="caution">
    <text evidence="1">The sequence shown here is derived from an EMBL/GenBank/DDBJ whole genome shotgun (WGS) entry which is preliminary data.</text>
</comment>
<proteinExistence type="predicted"/>
<dbReference type="AlphaFoldDB" id="A0AAW1SWC8"/>